<keyword evidence="2" id="KW-1185">Reference proteome</keyword>
<comment type="caution">
    <text evidence="1">The sequence shown here is derived from an EMBL/GenBank/DDBJ whole genome shotgun (WGS) entry which is preliminary data.</text>
</comment>
<evidence type="ECO:0000313" key="2">
    <source>
        <dbReference type="Proteomes" id="UP000194204"/>
    </source>
</evidence>
<accession>A0A1Y2SS77</accession>
<sequence>MRSMRLKKNSADNSCDSILYLNKFRDDDPLALAIEIRNKEWAGYVHDDKSTRGNQESIILELTNKGLSKKQAESVELVACPIKR</sequence>
<reference evidence="1 2" key="1">
    <citation type="submission" date="2017-01" db="EMBL/GenBank/DDBJ databases">
        <title>Deconstructing symbiosis and pathogenesis requirements using a combined genomic-metabolomic approach.</title>
        <authorList>
            <person name="Tobias N.J."/>
            <person name="Wolff H."/>
            <person name="Djahanschiri B."/>
            <person name="Ebersberger I."/>
            <person name="Bode H.B."/>
        </authorList>
    </citation>
    <scope>NUCLEOTIDE SEQUENCE [LARGE SCALE GENOMIC DNA]</scope>
    <source>
        <strain evidence="1 2">DSM 4764</strain>
    </source>
</reference>
<dbReference type="AlphaFoldDB" id="A0A1Y2SS77"/>
<gene>
    <name evidence="1" type="ORF">Xbed_00470</name>
</gene>
<organism evidence="1 2">
    <name type="scientific">Xenorhabdus beddingii</name>
    <dbReference type="NCBI Taxonomy" id="40578"/>
    <lineage>
        <taxon>Bacteria</taxon>
        <taxon>Pseudomonadati</taxon>
        <taxon>Pseudomonadota</taxon>
        <taxon>Gammaproteobacteria</taxon>
        <taxon>Enterobacterales</taxon>
        <taxon>Morganellaceae</taxon>
        <taxon>Xenorhabdus</taxon>
    </lineage>
</organism>
<proteinExistence type="predicted"/>
<name>A0A1Y2SS77_9GAMM</name>
<dbReference type="Proteomes" id="UP000194204">
    <property type="component" value="Unassembled WGS sequence"/>
</dbReference>
<dbReference type="EMBL" id="MUBK01000002">
    <property type="protein sequence ID" value="OTA21719.1"/>
    <property type="molecule type" value="Genomic_DNA"/>
</dbReference>
<protein>
    <submittedName>
        <fullName evidence="1">Uncharacterized protein</fullName>
    </submittedName>
</protein>
<evidence type="ECO:0000313" key="1">
    <source>
        <dbReference type="EMBL" id="OTA21719.1"/>
    </source>
</evidence>
<dbReference type="STRING" id="40578.Xbed_00470"/>